<dbReference type="InterPro" id="IPR017945">
    <property type="entry name" value="DHBP_synth_RibB-like_a/b_dom"/>
</dbReference>
<organism evidence="13 14">
    <name type="scientific">Geovibrio thiophilus</name>
    <dbReference type="NCBI Taxonomy" id="139438"/>
    <lineage>
        <taxon>Bacteria</taxon>
        <taxon>Pseudomonadati</taxon>
        <taxon>Deferribacterota</taxon>
        <taxon>Deferribacteres</taxon>
        <taxon>Deferribacterales</taxon>
        <taxon>Geovibrionaceae</taxon>
        <taxon>Geovibrio</taxon>
    </lineage>
</organism>
<dbReference type="PROSITE" id="PS51163">
    <property type="entry name" value="YRDC"/>
    <property type="match status" value="1"/>
</dbReference>
<dbReference type="GO" id="GO:0003725">
    <property type="term" value="F:double-stranded RNA binding"/>
    <property type="evidence" value="ECO:0007669"/>
    <property type="project" value="InterPro"/>
</dbReference>
<dbReference type="AlphaFoldDB" id="A0A410JXT7"/>
<evidence type="ECO:0000313" key="13">
    <source>
        <dbReference type="EMBL" id="QAR32878.1"/>
    </source>
</evidence>
<dbReference type="GO" id="GO:0008033">
    <property type="term" value="P:tRNA processing"/>
    <property type="evidence" value="ECO:0007669"/>
    <property type="project" value="UniProtKB-KW"/>
</dbReference>
<protein>
    <recommendedName>
        <fullName evidence="10">L-threonylcarbamoyladenylate synthase</fullName>
        <ecNumber evidence="3">2.7.7.87</ecNumber>
    </recommendedName>
    <alternativeName>
        <fullName evidence="10">L-threonylcarbamoyladenylate synthase</fullName>
    </alternativeName>
</protein>
<evidence type="ECO:0000256" key="9">
    <source>
        <dbReference type="ARBA" id="ARBA00022840"/>
    </source>
</evidence>
<evidence type="ECO:0000259" key="12">
    <source>
        <dbReference type="PROSITE" id="PS51163"/>
    </source>
</evidence>
<dbReference type="GO" id="GO:0005524">
    <property type="term" value="F:ATP binding"/>
    <property type="evidence" value="ECO:0007669"/>
    <property type="project" value="UniProtKB-KW"/>
</dbReference>
<evidence type="ECO:0000313" key="14">
    <source>
        <dbReference type="Proteomes" id="UP000287502"/>
    </source>
</evidence>
<dbReference type="EC" id="2.7.7.87" evidence="3"/>
<name>A0A410JXT7_9BACT</name>
<keyword evidence="7" id="KW-0548">Nucleotidyltransferase</keyword>
<dbReference type="GO" id="GO:0061710">
    <property type="term" value="F:L-threonylcarbamoyladenylate synthase"/>
    <property type="evidence" value="ECO:0007669"/>
    <property type="project" value="UniProtKB-EC"/>
</dbReference>
<comment type="subcellular location">
    <subcellularLocation>
        <location evidence="1">Cytoplasm</location>
    </subcellularLocation>
</comment>
<dbReference type="InterPro" id="IPR006070">
    <property type="entry name" value="Sua5-like_dom"/>
</dbReference>
<keyword evidence="5" id="KW-0808">Transferase</keyword>
<comment type="catalytic activity">
    <reaction evidence="11">
        <text>L-threonine + hydrogencarbonate + ATP = L-threonylcarbamoyladenylate + diphosphate + H2O</text>
        <dbReference type="Rhea" id="RHEA:36407"/>
        <dbReference type="ChEBI" id="CHEBI:15377"/>
        <dbReference type="ChEBI" id="CHEBI:17544"/>
        <dbReference type="ChEBI" id="CHEBI:30616"/>
        <dbReference type="ChEBI" id="CHEBI:33019"/>
        <dbReference type="ChEBI" id="CHEBI:57926"/>
        <dbReference type="ChEBI" id="CHEBI:73682"/>
        <dbReference type="EC" id="2.7.7.87"/>
    </reaction>
</comment>
<keyword evidence="14" id="KW-1185">Reference proteome</keyword>
<evidence type="ECO:0000256" key="8">
    <source>
        <dbReference type="ARBA" id="ARBA00022741"/>
    </source>
</evidence>
<dbReference type="GO" id="GO:0000049">
    <property type="term" value="F:tRNA binding"/>
    <property type="evidence" value="ECO:0007669"/>
    <property type="project" value="TreeGrafter"/>
</dbReference>
<evidence type="ECO:0000256" key="1">
    <source>
        <dbReference type="ARBA" id="ARBA00004496"/>
    </source>
</evidence>
<keyword evidence="4" id="KW-0963">Cytoplasm</keyword>
<dbReference type="Proteomes" id="UP000287502">
    <property type="component" value="Chromosome"/>
</dbReference>
<reference evidence="13 14" key="1">
    <citation type="submission" date="2019-01" db="EMBL/GenBank/DDBJ databases">
        <title>Geovibrio thiophilus DSM 11263, complete genome.</title>
        <authorList>
            <person name="Spring S."/>
            <person name="Bunk B."/>
            <person name="Sproer C."/>
        </authorList>
    </citation>
    <scope>NUCLEOTIDE SEQUENCE [LARGE SCALE GENOMIC DNA]</scope>
    <source>
        <strain evidence="13 14">DSM 11263</strain>
    </source>
</reference>
<evidence type="ECO:0000256" key="10">
    <source>
        <dbReference type="ARBA" id="ARBA00029774"/>
    </source>
</evidence>
<proteinExistence type="inferred from homology"/>
<dbReference type="InterPro" id="IPR050156">
    <property type="entry name" value="TC-AMP_synthase_SUA5"/>
</dbReference>
<comment type="similarity">
    <text evidence="2">Belongs to the SUA5 family.</text>
</comment>
<evidence type="ECO:0000256" key="4">
    <source>
        <dbReference type="ARBA" id="ARBA00022490"/>
    </source>
</evidence>
<feature type="domain" description="YrdC-like" evidence="12">
    <location>
        <begin position="8"/>
        <end position="190"/>
    </location>
</feature>
<dbReference type="PANTHER" id="PTHR17490">
    <property type="entry name" value="SUA5"/>
    <property type="match status" value="1"/>
</dbReference>
<dbReference type="PANTHER" id="PTHR17490:SF16">
    <property type="entry name" value="THREONYLCARBAMOYL-AMP SYNTHASE"/>
    <property type="match status" value="1"/>
</dbReference>
<dbReference type="OrthoDB" id="9814580at2"/>
<dbReference type="RefSeq" id="WP_128466164.1">
    <property type="nucleotide sequence ID" value="NZ_CP035108.1"/>
</dbReference>
<keyword evidence="6" id="KW-0819">tRNA processing</keyword>
<evidence type="ECO:0000256" key="11">
    <source>
        <dbReference type="ARBA" id="ARBA00048366"/>
    </source>
</evidence>
<evidence type="ECO:0000256" key="6">
    <source>
        <dbReference type="ARBA" id="ARBA00022694"/>
    </source>
</evidence>
<dbReference type="Gene3D" id="3.90.870.10">
    <property type="entry name" value="DHBP synthase"/>
    <property type="match status" value="1"/>
</dbReference>
<dbReference type="Pfam" id="PF01300">
    <property type="entry name" value="Sua5_yciO_yrdC"/>
    <property type="match status" value="1"/>
</dbReference>
<keyword evidence="8" id="KW-0547">Nucleotide-binding</keyword>
<evidence type="ECO:0000256" key="5">
    <source>
        <dbReference type="ARBA" id="ARBA00022679"/>
    </source>
</evidence>
<gene>
    <name evidence="13" type="ORF">EP073_05500</name>
</gene>
<evidence type="ECO:0000256" key="7">
    <source>
        <dbReference type="ARBA" id="ARBA00022695"/>
    </source>
</evidence>
<keyword evidence="9" id="KW-0067">ATP-binding</keyword>
<sequence>MLIMKADSPAFRKIFSQAGSENEPVIFPTDTIYGIGASVKNIAANEKIYEIKGREMNKPFPVLVGSLEQAEEIAELSPAALNLMKNCPFPCTLVLKAKENLHPLMTLNGKVAVRLPKTEPLADFLMEYGAVTATSANLSGAAYQGGIENMVKTFCTKVNFYLYQNNTDTSPSAVVDFTFPLPQIIRKSDIISLDIIMSYANLC</sequence>
<accession>A0A410JXT7</accession>
<evidence type="ECO:0000256" key="2">
    <source>
        <dbReference type="ARBA" id="ARBA00007663"/>
    </source>
</evidence>
<dbReference type="NCBIfam" id="TIGR00057">
    <property type="entry name" value="L-threonylcarbamoyladenylate synthase"/>
    <property type="match status" value="1"/>
</dbReference>
<dbReference type="GO" id="GO:0005737">
    <property type="term" value="C:cytoplasm"/>
    <property type="evidence" value="ECO:0007669"/>
    <property type="project" value="UniProtKB-SubCell"/>
</dbReference>
<evidence type="ECO:0000256" key="3">
    <source>
        <dbReference type="ARBA" id="ARBA00012584"/>
    </source>
</evidence>
<dbReference type="EMBL" id="CP035108">
    <property type="protein sequence ID" value="QAR32878.1"/>
    <property type="molecule type" value="Genomic_DNA"/>
</dbReference>
<dbReference type="GO" id="GO:0006450">
    <property type="term" value="P:regulation of translational fidelity"/>
    <property type="evidence" value="ECO:0007669"/>
    <property type="project" value="TreeGrafter"/>
</dbReference>
<dbReference type="KEGG" id="gtl:EP073_05500"/>
<dbReference type="SUPFAM" id="SSF55821">
    <property type="entry name" value="YrdC/RibB"/>
    <property type="match status" value="1"/>
</dbReference>